<dbReference type="GO" id="GO:0004519">
    <property type="term" value="F:endonuclease activity"/>
    <property type="evidence" value="ECO:0007669"/>
    <property type="project" value="UniProtKB-KW"/>
</dbReference>
<dbReference type="GO" id="GO:0016787">
    <property type="term" value="F:hydrolase activity"/>
    <property type="evidence" value="ECO:0007669"/>
    <property type="project" value="UniProtKB-KW"/>
</dbReference>
<dbReference type="PANTHER" id="PTHR30408:SF13">
    <property type="entry name" value="TYPE I RESTRICTION ENZYME HINDI SPECIFICITY SUBUNIT"/>
    <property type="match status" value="1"/>
</dbReference>
<sequence>MKYKWTLKKLSDIAEFNPKESIKKDRMAKKISMEKLQPFCRDIPGYEIAAFTGGTKFRNGDTIMARITPCLENGKRAQVSILDDDEVGFGSTEYIVFRAKKNMTNADFLYYLVCSPMVREPAVKSMVGSSGRQRAQINVIERIEVAVPPLEEQQKIGSILRALDDKIELNNRINDNLEKQAQAIFKSWFIDYEPFNGMVPSTWKEYRLVDFLPVITGKKNANVSSDKGQYPFFSCSQNIAWTDNYSFEGNAILVAGNGDFNVKWYNGKFEAYQRTYVLIPYNPRYTSWLYYAVKYNLAEITSAARGSVIRFITKGNLENFSFLAPRELDKCEIIDTFSTINHAIEQRVQENYRLQALRDYLLPRLMSGEINVSSIKI</sequence>
<dbReference type="Proteomes" id="UP001202031">
    <property type="component" value="Unassembled WGS sequence"/>
</dbReference>
<dbReference type="CDD" id="cd17260">
    <property type="entry name" value="RMtype1_S_EcoEI-TRD1-CR1_like"/>
    <property type="match status" value="1"/>
</dbReference>
<organism evidence="5 6">
    <name type="scientific">Akkermansia massiliensis</name>
    <dbReference type="NCBI Taxonomy" id="2927224"/>
    <lineage>
        <taxon>Bacteria</taxon>
        <taxon>Pseudomonadati</taxon>
        <taxon>Verrucomicrobiota</taxon>
        <taxon>Verrucomicrobiia</taxon>
        <taxon>Verrucomicrobiales</taxon>
        <taxon>Akkermansiaceae</taxon>
        <taxon>Akkermansia</taxon>
    </lineage>
</organism>
<feature type="domain" description="Type I restriction modification DNA specificity" evidence="4">
    <location>
        <begin position="4"/>
        <end position="179"/>
    </location>
</feature>
<dbReference type="RefSeq" id="WP_102728170.1">
    <property type="nucleotide sequence ID" value="NZ_CP072027.1"/>
</dbReference>
<keyword evidence="5" id="KW-0540">Nuclease</keyword>
<gene>
    <name evidence="5" type="ORF">M8N44_05055</name>
</gene>
<dbReference type="GeneID" id="84023216"/>
<keyword evidence="5" id="KW-0255">Endonuclease</keyword>
<evidence type="ECO:0000256" key="2">
    <source>
        <dbReference type="ARBA" id="ARBA00022747"/>
    </source>
</evidence>
<dbReference type="Pfam" id="PF01420">
    <property type="entry name" value="Methylase_S"/>
    <property type="match status" value="2"/>
</dbReference>
<proteinExistence type="inferred from homology"/>
<dbReference type="InterPro" id="IPR044946">
    <property type="entry name" value="Restrct_endonuc_typeI_TRD_sf"/>
</dbReference>
<accession>A0ABT0R6W7</accession>
<keyword evidence="5" id="KW-0378">Hydrolase</keyword>
<evidence type="ECO:0000259" key="4">
    <source>
        <dbReference type="Pfam" id="PF01420"/>
    </source>
</evidence>
<evidence type="ECO:0000256" key="3">
    <source>
        <dbReference type="ARBA" id="ARBA00023125"/>
    </source>
</evidence>
<comment type="caution">
    <text evidence="5">The sequence shown here is derived from an EMBL/GenBank/DDBJ whole genome shotgun (WGS) entry which is preliminary data.</text>
</comment>
<protein>
    <submittedName>
        <fullName evidence="5">Restriction endonuclease subunit S</fullName>
        <ecNumber evidence="5">3.1.21.-</ecNumber>
    </submittedName>
</protein>
<feature type="domain" description="Type I restriction modification DNA specificity" evidence="4">
    <location>
        <begin position="200"/>
        <end position="347"/>
    </location>
</feature>
<name>A0ABT0R6W7_9BACT</name>
<dbReference type="EMBL" id="JAMGSI010000001">
    <property type="protein sequence ID" value="MCL6656686.1"/>
    <property type="molecule type" value="Genomic_DNA"/>
</dbReference>
<comment type="similarity">
    <text evidence="1">Belongs to the type-I restriction system S methylase family.</text>
</comment>
<dbReference type="InterPro" id="IPR052021">
    <property type="entry name" value="Type-I_RS_S_subunit"/>
</dbReference>
<reference evidence="5 6" key="1">
    <citation type="submission" date="2022-03" db="EMBL/GenBank/DDBJ databases">
        <title>Taxonomic description of new species and reclassification of some bacterial strains.</title>
        <authorList>
            <person name="Ndongo S."/>
        </authorList>
    </citation>
    <scope>NUCLEOTIDE SEQUENCE [LARGE SCALE GENOMIC DNA]</scope>
    <source>
        <strain evidence="5 6">Marseille-P6666</strain>
    </source>
</reference>
<keyword evidence="3" id="KW-0238">DNA-binding</keyword>
<dbReference type="InterPro" id="IPR000055">
    <property type="entry name" value="Restrct_endonuc_typeI_TRD"/>
</dbReference>
<evidence type="ECO:0000313" key="6">
    <source>
        <dbReference type="Proteomes" id="UP001202031"/>
    </source>
</evidence>
<evidence type="ECO:0000313" key="5">
    <source>
        <dbReference type="EMBL" id="MCL6656686.1"/>
    </source>
</evidence>
<keyword evidence="2" id="KW-0680">Restriction system</keyword>
<dbReference type="PANTHER" id="PTHR30408">
    <property type="entry name" value="TYPE-1 RESTRICTION ENZYME ECOKI SPECIFICITY PROTEIN"/>
    <property type="match status" value="1"/>
</dbReference>
<dbReference type="EC" id="3.1.21.-" evidence="5"/>
<dbReference type="Gene3D" id="3.90.220.20">
    <property type="entry name" value="DNA methylase specificity domains"/>
    <property type="match status" value="2"/>
</dbReference>
<evidence type="ECO:0000256" key="1">
    <source>
        <dbReference type="ARBA" id="ARBA00010923"/>
    </source>
</evidence>
<dbReference type="SUPFAM" id="SSF116734">
    <property type="entry name" value="DNA methylase specificity domain"/>
    <property type="match status" value="2"/>
</dbReference>
<keyword evidence="6" id="KW-1185">Reference proteome</keyword>